<name>A0A8F2YW00_9DIPT</name>
<evidence type="ECO:0000256" key="9">
    <source>
        <dbReference type="ARBA" id="ARBA00023065"/>
    </source>
</evidence>
<evidence type="ECO:0000256" key="8">
    <source>
        <dbReference type="ARBA" id="ARBA00022989"/>
    </source>
</evidence>
<geneLocation type="mitochondrion" evidence="14"/>
<reference evidence="14" key="1">
    <citation type="submission" date="2021-05" db="EMBL/GenBank/DDBJ databases">
        <title>Complete mitochondrial genome of Bradysia impatiens (Diptera: Sciaridae).</title>
        <authorList>
            <person name="Wang Y."/>
        </authorList>
    </citation>
    <scope>NUCLEOTIDE SEQUENCE</scope>
</reference>
<evidence type="ECO:0000256" key="6">
    <source>
        <dbReference type="ARBA" id="ARBA00022692"/>
    </source>
</evidence>
<organism evidence="14">
    <name type="scientific">Bradysia impatiens</name>
    <dbReference type="NCBI Taxonomy" id="335710"/>
    <lineage>
        <taxon>Eukaryota</taxon>
        <taxon>Metazoa</taxon>
        <taxon>Ecdysozoa</taxon>
        <taxon>Arthropoda</taxon>
        <taxon>Hexapoda</taxon>
        <taxon>Insecta</taxon>
        <taxon>Pterygota</taxon>
        <taxon>Neoptera</taxon>
        <taxon>Endopterygota</taxon>
        <taxon>Diptera</taxon>
        <taxon>Nematocera</taxon>
        <taxon>Sciaroidea</taxon>
        <taxon>Sciaridae</taxon>
        <taxon>Bradysia</taxon>
    </lineage>
</organism>
<evidence type="ECO:0000256" key="3">
    <source>
        <dbReference type="ARBA" id="ARBA00011291"/>
    </source>
</evidence>
<keyword evidence="6 12" id="KW-0812">Transmembrane</keyword>
<dbReference type="GO" id="GO:0031966">
    <property type="term" value="C:mitochondrial membrane"/>
    <property type="evidence" value="ECO:0007669"/>
    <property type="project" value="UniProtKB-SubCell"/>
</dbReference>
<keyword evidence="11 13" id="KW-0472">Membrane</keyword>
<keyword evidence="5 12" id="KW-0138">CF(0)</keyword>
<keyword evidence="9 12" id="KW-0406">Ion transport</keyword>
<dbReference type="InterPro" id="IPR001421">
    <property type="entry name" value="ATP8_metazoa"/>
</dbReference>
<evidence type="ECO:0000256" key="10">
    <source>
        <dbReference type="ARBA" id="ARBA00023128"/>
    </source>
</evidence>
<evidence type="ECO:0000313" key="14">
    <source>
        <dbReference type="EMBL" id="QWX90401.1"/>
    </source>
</evidence>
<keyword evidence="10 12" id="KW-0496">Mitochondrion</keyword>
<accession>A0A8F2YW00</accession>
<proteinExistence type="inferred from homology"/>
<evidence type="ECO:0000256" key="4">
    <source>
        <dbReference type="ARBA" id="ARBA00022448"/>
    </source>
</evidence>
<evidence type="ECO:0000256" key="2">
    <source>
        <dbReference type="ARBA" id="ARBA00008892"/>
    </source>
</evidence>
<keyword evidence="7 12" id="KW-0375">Hydrogen ion transport</keyword>
<comment type="similarity">
    <text evidence="2 12">Belongs to the ATPase protein 8 family.</text>
</comment>
<keyword evidence="4 12" id="KW-0813">Transport</keyword>
<dbReference type="AlphaFoldDB" id="A0A8F2YW00"/>
<feature type="transmembrane region" description="Helical" evidence="13">
    <location>
        <begin position="6"/>
        <end position="28"/>
    </location>
</feature>
<dbReference type="GO" id="GO:0015986">
    <property type="term" value="P:proton motive force-driven ATP synthesis"/>
    <property type="evidence" value="ECO:0007669"/>
    <property type="project" value="InterPro"/>
</dbReference>
<protein>
    <recommendedName>
        <fullName evidence="12">ATP synthase complex subunit 8</fullName>
    </recommendedName>
</protein>
<keyword evidence="8 13" id="KW-1133">Transmembrane helix</keyword>
<evidence type="ECO:0000256" key="1">
    <source>
        <dbReference type="ARBA" id="ARBA00004304"/>
    </source>
</evidence>
<sequence length="52" mass="6506">MSPINWLSLFFTFCLTFLMFNLMNYFSFNLKSYKPLKNNYSNKNKMKFSWKW</sequence>
<dbReference type="GO" id="GO:0015078">
    <property type="term" value="F:proton transmembrane transporter activity"/>
    <property type="evidence" value="ECO:0007669"/>
    <property type="project" value="InterPro"/>
</dbReference>
<evidence type="ECO:0000256" key="12">
    <source>
        <dbReference type="RuleBase" id="RU003661"/>
    </source>
</evidence>
<evidence type="ECO:0000256" key="5">
    <source>
        <dbReference type="ARBA" id="ARBA00022547"/>
    </source>
</evidence>
<evidence type="ECO:0000256" key="11">
    <source>
        <dbReference type="ARBA" id="ARBA00023136"/>
    </source>
</evidence>
<evidence type="ECO:0000256" key="13">
    <source>
        <dbReference type="SAM" id="Phobius"/>
    </source>
</evidence>
<dbReference type="EMBL" id="MZ202360">
    <property type="protein sequence ID" value="QWX90401.1"/>
    <property type="molecule type" value="Genomic_DNA"/>
</dbReference>
<comment type="subunit">
    <text evidence="3">F-type ATPases have 2 components, CF(1) - the catalytic core - and CF(0) - the membrane proton channel.</text>
</comment>
<dbReference type="Pfam" id="PF00895">
    <property type="entry name" value="ATP-synt_8"/>
    <property type="match status" value="1"/>
</dbReference>
<dbReference type="GO" id="GO:0045259">
    <property type="term" value="C:proton-transporting ATP synthase complex"/>
    <property type="evidence" value="ECO:0007669"/>
    <property type="project" value="UniProtKB-KW"/>
</dbReference>
<gene>
    <name evidence="14" type="primary">atp8</name>
</gene>
<comment type="subcellular location">
    <subcellularLocation>
        <location evidence="1 12">Mitochondrion membrane</location>
        <topology evidence="1 12">Single-pass membrane protein</topology>
    </subcellularLocation>
</comment>
<evidence type="ECO:0000256" key="7">
    <source>
        <dbReference type="ARBA" id="ARBA00022781"/>
    </source>
</evidence>